<sequence>MVWSYQILRRKKRINHEQHYDSSFIASEYLETMGVAKRGWHHYQYNILRSMLKTTLQAELLMKREIISLRRTKM</sequence>
<dbReference type="Proteomes" id="UP001607302">
    <property type="component" value="Unassembled WGS sequence"/>
</dbReference>
<evidence type="ECO:0000313" key="2">
    <source>
        <dbReference type="Proteomes" id="UP001607302"/>
    </source>
</evidence>
<proteinExistence type="predicted"/>
<dbReference type="AlphaFoldDB" id="A0ABD2AIH4"/>
<dbReference type="EMBL" id="JAUDFV010000147">
    <property type="protein sequence ID" value="KAL2720432.1"/>
    <property type="molecule type" value="Genomic_DNA"/>
</dbReference>
<reference evidence="1 2" key="1">
    <citation type="journal article" date="2024" name="Ann. Entomol. Soc. Am.">
        <title>Genomic analyses of the southern and eastern yellowjacket wasps (Hymenoptera: Vespidae) reveal evolutionary signatures of social life.</title>
        <authorList>
            <person name="Catto M.A."/>
            <person name="Caine P.B."/>
            <person name="Orr S.E."/>
            <person name="Hunt B.G."/>
            <person name="Goodisman M.A.D."/>
        </authorList>
    </citation>
    <scope>NUCLEOTIDE SEQUENCE [LARGE SCALE GENOMIC DNA]</scope>
    <source>
        <strain evidence="1">233</strain>
        <tissue evidence="1">Head and thorax</tissue>
    </source>
</reference>
<accession>A0ABD2AIH4</accession>
<protein>
    <submittedName>
        <fullName evidence="1">Uncharacterized protein</fullName>
    </submittedName>
</protein>
<keyword evidence="2" id="KW-1185">Reference proteome</keyword>
<evidence type="ECO:0000313" key="1">
    <source>
        <dbReference type="EMBL" id="KAL2720432.1"/>
    </source>
</evidence>
<gene>
    <name evidence="1" type="ORF">V1478_010698</name>
</gene>
<comment type="caution">
    <text evidence="1">The sequence shown here is derived from an EMBL/GenBank/DDBJ whole genome shotgun (WGS) entry which is preliminary data.</text>
</comment>
<organism evidence="1 2">
    <name type="scientific">Vespula squamosa</name>
    <name type="common">Southern yellow jacket</name>
    <name type="synonym">Wasp</name>
    <dbReference type="NCBI Taxonomy" id="30214"/>
    <lineage>
        <taxon>Eukaryota</taxon>
        <taxon>Metazoa</taxon>
        <taxon>Ecdysozoa</taxon>
        <taxon>Arthropoda</taxon>
        <taxon>Hexapoda</taxon>
        <taxon>Insecta</taxon>
        <taxon>Pterygota</taxon>
        <taxon>Neoptera</taxon>
        <taxon>Endopterygota</taxon>
        <taxon>Hymenoptera</taxon>
        <taxon>Apocrita</taxon>
        <taxon>Aculeata</taxon>
        <taxon>Vespoidea</taxon>
        <taxon>Vespidae</taxon>
        <taxon>Vespinae</taxon>
        <taxon>Vespula</taxon>
    </lineage>
</organism>
<name>A0ABD2AIH4_VESSQ</name>